<proteinExistence type="predicted"/>
<protein>
    <submittedName>
        <fullName evidence="1">Uncharacterized protein</fullName>
    </submittedName>
</protein>
<reference evidence="2" key="1">
    <citation type="journal article" date="2024" name="Proc. Natl. Acad. Sci. U.S.A.">
        <title>Extraordinary preservation of gene collinearity over three hundred million years revealed in homosporous lycophytes.</title>
        <authorList>
            <person name="Li C."/>
            <person name="Wickell D."/>
            <person name="Kuo L.Y."/>
            <person name="Chen X."/>
            <person name="Nie B."/>
            <person name="Liao X."/>
            <person name="Peng D."/>
            <person name="Ji J."/>
            <person name="Jenkins J."/>
            <person name="Williams M."/>
            <person name="Shu S."/>
            <person name="Plott C."/>
            <person name="Barry K."/>
            <person name="Rajasekar S."/>
            <person name="Grimwood J."/>
            <person name="Han X."/>
            <person name="Sun S."/>
            <person name="Hou Z."/>
            <person name="He W."/>
            <person name="Dai G."/>
            <person name="Sun C."/>
            <person name="Schmutz J."/>
            <person name="Leebens-Mack J.H."/>
            <person name="Li F.W."/>
            <person name="Wang L."/>
        </authorList>
    </citation>
    <scope>NUCLEOTIDE SEQUENCE [LARGE SCALE GENOMIC DNA]</scope>
    <source>
        <strain evidence="2">cv. PW_Plant_1</strain>
    </source>
</reference>
<gene>
    <name evidence="1" type="ORF">O6H91_09G021400</name>
</gene>
<keyword evidence="2" id="KW-1185">Reference proteome</keyword>
<dbReference type="Proteomes" id="UP001162992">
    <property type="component" value="Chromosome 9"/>
</dbReference>
<name>A0ACC2CLX8_DIPCM</name>
<sequence length="205" mass="22494">MRWYSFGCCFTGFMIIIVLGIISIPVVIVVERFYGVRDLGYLLEDVRFSALNLTSSSNSTQLNGEIDFTVRISNPSLGTGIYFKRISMETSYNGIILGDCFIPPFYLGHKTRLTQQLNLTTNVVLDAMQAASLRSAIAGNAIRLYVDVVVELKCKFGSEKCTTVSTSDTCNNVEVSPPSSPGGSHLLNKCSMKLGITDLYNNSND</sequence>
<comment type="caution">
    <text evidence="1">The sequence shown here is derived from an EMBL/GenBank/DDBJ whole genome shotgun (WGS) entry which is preliminary data.</text>
</comment>
<evidence type="ECO:0000313" key="2">
    <source>
        <dbReference type="Proteomes" id="UP001162992"/>
    </source>
</evidence>
<organism evidence="1 2">
    <name type="scientific">Diphasiastrum complanatum</name>
    <name type="common">Issler's clubmoss</name>
    <name type="synonym">Lycopodium complanatum</name>
    <dbReference type="NCBI Taxonomy" id="34168"/>
    <lineage>
        <taxon>Eukaryota</taxon>
        <taxon>Viridiplantae</taxon>
        <taxon>Streptophyta</taxon>
        <taxon>Embryophyta</taxon>
        <taxon>Tracheophyta</taxon>
        <taxon>Lycopodiopsida</taxon>
        <taxon>Lycopodiales</taxon>
        <taxon>Lycopodiaceae</taxon>
        <taxon>Lycopodioideae</taxon>
        <taxon>Diphasiastrum</taxon>
    </lineage>
</organism>
<dbReference type="EMBL" id="CM055100">
    <property type="protein sequence ID" value="KAJ7543001.1"/>
    <property type="molecule type" value="Genomic_DNA"/>
</dbReference>
<evidence type="ECO:0000313" key="1">
    <source>
        <dbReference type="EMBL" id="KAJ7543001.1"/>
    </source>
</evidence>
<accession>A0ACC2CLX8</accession>